<protein>
    <submittedName>
        <fullName evidence="2">Co2+/Mg2+ efflux protein ApaG</fullName>
    </submittedName>
</protein>
<gene>
    <name evidence="2" type="primary">apaG</name>
    <name evidence="2" type="ORF">FRY97_05460</name>
</gene>
<organism evidence="2 3">
    <name type="scientific">Phaeodactylibacter luteus</name>
    <dbReference type="NCBI Taxonomy" id="1564516"/>
    <lineage>
        <taxon>Bacteria</taxon>
        <taxon>Pseudomonadati</taxon>
        <taxon>Bacteroidota</taxon>
        <taxon>Saprospiria</taxon>
        <taxon>Saprospirales</taxon>
        <taxon>Haliscomenobacteraceae</taxon>
        <taxon>Phaeodactylibacter</taxon>
    </lineage>
</organism>
<dbReference type="PANTHER" id="PTHR47191">
    <property type="entry name" value="OS05G0170800 PROTEIN"/>
    <property type="match status" value="1"/>
</dbReference>
<dbReference type="RefSeq" id="WP_147166430.1">
    <property type="nucleotide sequence ID" value="NZ_VOOR01000008.1"/>
</dbReference>
<dbReference type="PANTHER" id="PTHR47191:SF2">
    <property type="entry name" value="OS05G0170800 PROTEIN"/>
    <property type="match status" value="1"/>
</dbReference>
<dbReference type="OrthoDB" id="9795226at2"/>
<dbReference type="Pfam" id="PF04379">
    <property type="entry name" value="DUF525"/>
    <property type="match status" value="1"/>
</dbReference>
<accession>A0A5C6RV85</accession>
<evidence type="ECO:0000313" key="2">
    <source>
        <dbReference type="EMBL" id="TXB66261.1"/>
    </source>
</evidence>
<feature type="domain" description="ApaG" evidence="1">
    <location>
        <begin position="3"/>
        <end position="128"/>
    </location>
</feature>
<evidence type="ECO:0000259" key="1">
    <source>
        <dbReference type="PROSITE" id="PS51087"/>
    </source>
</evidence>
<dbReference type="PROSITE" id="PS51087">
    <property type="entry name" value="APAG"/>
    <property type="match status" value="1"/>
</dbReference>
<sequence length="128" mass="14477">MATQTTQGIRVTVEPTYQPAYSNPLQSRFIFAYQVIIENLGTATVQLLRRHWFIWDADGSMQEVEGEGVIGQQPILPPNGRHEYASWCDLTTGIGKMNGTYLMVDVEKNEQFYAKIPAFVLIAPLRLN</sequence>
<dbReference type="InterPro" id="IPR007474">
    <property type="entry name" value="ApaG_domain"/>
</dbReference>
<dbReference type="InterPro" id="IPR036767">
    <property type="entry name" value="ApaG_sf"/>
</dbReference>
<dbReference type="SUPFAM" id="SSF110069">
    <property type="entry name" value="ApaG-like"/>
    <property type="match status" value="1"/>
</dbReference>
<dbReference type="EMBL" id="VOOR01000008">
    <property type="protein sequence ID" value="TXB66261.1"/>
    <property type="molecule type" value="Genomic_DNA"/>
</dbReference>
<dbReference type="Proteomes" id="UP000321580">
    <property type="component" value="Unassembled WGS sequence"/>
</dbReference>
<dbReference type="Gene3D" id="2.60.40.1470">
    <property type="entry name" value="ApaG domain"/>
    <property type="match status" value="1"/>
</dbReference>
<proteinExistence type="predicted"/>
<evidence type="ECO:0000313" key="3">
    <source>
        <dbReference type="Proteomes" id="UP000321580"/>
    </source>
</evidence>
<reference evidence="2 3" key="1">
    <citation type="submission" date="2019-08" db="EMBL/GenBank/DDBJ databases">
        <title>Genome of Phaeodactylibacter luteus.</title>
        <authorList>
            <person name="Bowman J.P."/>
        </authorList>
    </citation>
    <scope>NUCLEOTIDE SEQUENCE [LARGE SCALE GENOMIC DNA]</scope>
    <source>
        <strain evidence="2 3">KCTC 42180</strain>
    </source>
</reference>
<name>A0A5C6RV85_9BACT</name>
<keyword evidence="3" id="KW-1185">Reference proteome</keyword>
<dbReference type="AlphaFoldDB" id="A0A5C6RV85"/>
<dbReference type="NCBIfam" id="NF003967">
    <property type="entry name" value="PRK05461.1"/>
    <property type="match status" value="1"/>
</dbReference>
<dbReference type="InterPro" id="IPR050718">
    <property type="entry name" value="ApaG-like"/>
</dbReference>
<comment type="caution">
    <text evidence="2">The sequence shown here is derived from an EMBL/GenBank/DDBJ whole genome shotgun (WGS) entry which is preliminary data.</text>
</comment>